<proteinExistence type="inferred from homology"/>
<dbReference type="InterPro" id="IPR000788">
    <property type="entry name" value="RNR_lg_C"/>
</dbReference>
<dbReference type="Pfam" id="PF02867">
    <property type="entry name" value="Ribonuc_red_lgC"/>
    <property type="match status" value="1"/>
</dbReference>
<name>A0ABD0NMI4_CIRMR</name>
<feature type="non-terminal residue" evidence="3">
    <location>
        <position position="179"/>
    </location>
</feature>
<evidence type="ECO:0000313" key="3">
    <source>
        <dbReference type="EMBL" id="KAL0162446.1"/>
    </source>
</evidence>
<comment type="similarity">
    <text evidence="1">Belongs to the ribonucleoside diphosphate reductase large chain family.</text>
</comment>
<feature type="domain" description="Ribonucleotide reductase large subunit C-terminal" evidence="2">
    <location>
        <begin position="2"/>
        <end position="177"/>
    </location>
</feature>
<comment type="caution">
    <text evidence="3">The sequence shown here is derived from an EMBL/GenBank/DDBJ whole genome shotgun (WGS) entry which is preliminary data.</text>
</comment>
<sequence length="179" mass="20216">AKRVVKAQQLWYAIIESQTETGTPYMLYKDACNRKSNQQNLGTIKCSNLCTEIVEYTSKDEVAVCNLASIALNMYVTPERTFDFQKLASVTKVIVKNLNKIIDINYYPVQEAENSNKRHRPIGIGVQGLADAFILMRFPFESAEAQLLNTQIFETIYYAALESSCELAAEFGPYETYPG</sequence>
<evidence type="ECO:0000256" key="1">
    <source>
        <dbReference type="ARBA" id="ARBA00010406"/>
    </source>
</evidence>
<dbReference type="SUPFAM" id="SSF51998">
    <property type="entry name" value="PFL-like glycyl radical enzymes"/>
    <property type="match status" value="1"/>
</dbReference>
<protein>
    <recommendedName>
        <fullName evidence="2">Ribonucleotide reductase large subunit C-terminal domain-containing protein</fullName>
    </recommendedName>
</protein>
<dbReference type="PRINTS" id="PR01183">
    <property type="entry name" value="RIBORDTASEM1"/>
</dbReference>
<dbReference type="Gene3D" id="3.20.70.20">
    <property type="match status" value="1"/>
</dbReference>
<reference evidence="3 4" key="1">
    <citation type="submission" date="2024-05" db="EMBL/GenBank/DDBJ databases">
        <title>Genome sequencing and assembly of Indian major carp, Cirrhinus mrigala (Hamilton, 1822).</title>
        <authorList>
            <person name="Mohindra V."/>
            <person name="Chowdhury L.M."/>
            <person name="Lal K."/>
            <person name="Jena J.K."/>
        </authorList>
    </citation>
    <scope>NUCLEOTIDE SEQUENCE [LARGE SCALE GENOMIC DNA]</scope>
    <source>
        <strain evidence="3">CM1030</strain>
        <tissue evidence="3">Blood</tissue>
    </source>
</reference>
<dbReference type="PANTHER" id="PTHR11573">
    <property type="entry name" value="RIBONUCLEOSIDE-DIPHOSPHATE REDUCTASE LARGE CHAIN"/>
    <property type="match status" value="1"/>
</dbReference>
<evidence type="ECO:0000313" key="4">
    <source>
        <dbReference type="Proteomes" id="UP001529510"/>
    </source>
</evidence>
<keyword evidence="4" id="KW-1185">Reference proteome</keyword>
<dbReference type="InterPro" id="IPR039718">
    <property type="entry name" value="Rrm1"/>
</dbReference>
<evidence type="ECO:0000259" key="2">
    <source>
        <dbReference type="Pfam" id="PF02867"/>
    </source>
</evidence>
<dbReference type="AlphaFoldDB" id="A0ABD0NMI4"/>
<gene>
    <name evidence="3" type="ORF">M9458_041842</name>
</gene>
<dbReference type="Proteomes" id="UP001529510">
    <property type="component" value="Unassembled WGS sequence"/>
</dbReference>
<dbReference type="EMBL" id="JAMKFB020000021">
    <property type="protein sequence ID" value="KAL0162446.1"/>
    <property type="molecule type" value="Genomic_DNA"/>
</dbReference>
<organism evidence="3 4">
    <name type="scientific">Cirrhinus mrigala</name>
    <name type="common">Mrigala</name>
    <dbReference type="NCBI Taxonomy" id="683832"/>
    <lineage>
        <taxon>Eukaryota</taxon>
        <taxon>Metazoa</taxon>
        <taxon>Chordata</taxon>
        <taxon>Craniata</taxon>
        <taxon>Vertebrata</taxon>
        <taxon>Euteleostomi</taxon>
        <taxon>Actinopterygii</taxon>
        <taxon>Neopterygii</taxon>
        <taxon>Teleostei</taxon>
        <taxon>Ostariophysi</taxon>
        <taxon>Cypriniformes</taxon>
        <taxon>Cyprinidae</taxon>
        <taxon>Labeoninae</taxon>
        <taxon>Labeonini</taxon>
        <taxon>Cirrhinus</taxon>
    </lineage>
</organism>
<accession>A0ABD0NMI4</accession>
<dbReference type="PANTHER" id="PTHR11573:SF6">
    <property type="entry name" value="RIBONUCLEOSIDE-DIPHOSPHATE REDUCTASE LARGE SUBUNIT"/>
    <property type="match status" value="1"/>
</dbReference>
<feature type="non-terminal residue" evidence="3">
    <location>
        <position position="1"/>
    </location>
</feature>